<evidence type="ECO:0000313" key="2">
    <source>
        <dbReference type="Proteomes" id="UP001215598"/>
    </source>
</evidence>
<evidence type="ECO:0000313" key="1">
    <source>
        <dbReference type="EMBL" id="KAJ7772196.1"/>
    </source>
</evidence>
<dbReference type="AlphaFoldDB" id="A0AAD7JWY4"/>
<proteinExistence type="predicted"/>
<accession>A0AAD7JWY4</accession>
<protein>
    <recommendedName>
        <fullName evidence="3">BTB domain-containing protein</fullName>
    </recommendedName>
</protein>
<dbReference type="Proteomes" id="UP001215598">
    <property type="component" value="Unassembled WGS sequence"/>
</dbReference>
<evidence type="ECO:0008006" key="3">
    <source>
        <dbReference type="Google" id="ProtNLM"/>
    </source>
</evidence>
<reference evidence="1" key="1">
    <citation type="submission" date="2023-03" db="EMBL/GenBank/DDBJ databases">
        <title>Massive genome expansion in bonnet fungi (Mycena s.s.) driven by repeated elements and novel gene families across ecological guilds.</title>
        <authorList>
            <consortium name="Lawrence Berkeley National Laboratory"/>
            <person name="Harder C.B."/>
            <person name="Miyauchi S."/>
            <person name="Viragh M."/>
            <person name="Kuo A."/>
            <person name="Thoen E."/>
            <person name="Andreopoulos B."/>
            <person name="Lu D."/>
            <person name="Skrede I."/>
            <person name="Drula E."/>
            <person name="Henrissat B."/>
            <person name="Morin E."/>
            <person name="Kohler A."/>
            <person name="Barry K."/>
            <person name="LaButti K."/>
            <person name="Morin E."/>
            <person name="Salamov A."/>
            <person name="Lipzen A."/>
            <person name="Mereny Z."/>
            <person name="Hegedus B."/>
            <person name="Baldrian P."/>
            <person name="Stursova M."/>
            <person name="Weitz H."/>
            <person name="Taylor A."/>
            <person name="Grigoriev I.V."/>
            <person name="Nagy L.G."/>
            <person name="Martin F."/>
            <person name="Kauserud H."/>
        </authorList>
    </citation>
    <scope>NUCLEOTIDE SEQUENCE</scope>
    <source>
        <strain evidence="1">CBHHK182m</strain>
    </source>
</reference>
<keyword evidence="2" id="KW-1185">Reference proteome</keyword>
<name>A0AAD7JWY4_9AGAR</name>
<sequence length="367" mass="41037">MDGPSPSRAPGFTAVAVNGTVFIPTDNLAGHARWDFTRHGEQETSEIEPPSPGPHRVEKLWFRDGTLVLTADNVLFRVYGGLLAQESLIFEDMLRIPQPPDAETVEGCPVVHLPDNGRDVEYFLKALFDYKFFPAFPSLTTFDIIAGILRLSKNTRSTDSIDVPSSFSGFPMTAAEYPPSPSWTMVGQALHSLVLARELALDWVLPAAFYRVCAHTSIDEILNGIHVGHSRVELDSRDKLLCLEQIVHFRGPASAAIVNFLWEPEKIDGCQSNRCRSERLGQRKIAEGWRDDESPLTLWENSDWDRLKVCSTCLAAMKITHETVVQQFWDNLPQKFGLAGWDELKEMKAGALAALHSAEHLLYCAFE</sequence>
<dbReference type="EMBL" id="JARKIB010000014">
    <property type="protein sequence ID" value="KAJ7772196.1"/>
    <property type="molecule type" value="Genomic_DNA"/>
</dbReference>
<organism evidence="1 2">
    <name type="scientific">Mycena metata</name>
    <dbReference type="NCBI Taxonomy" id="1033252"/>
    <lineage>
        <taxon>Eukaryota</taxon>
        <taxon>Fungi</taxon>
        <taxon>Dikarya</taxon>
        <taxon>Basidiomycota</taxon>
        <taxon>Agaricomycotina</taxon>
        <taxon>Agaricomycetes</taxon>
        <taxon>Agaricomycetidae</taxon>
        <taxon>Agaricales</taxon>
        <taxon>Marasmiineae</taxon>
        <taxon>Mycenaceae</taxon>
        <taxon>Mycena</taxon>
    </lineage>
</organism>
<gene>
    <name evidence="1" type="ORF">B0H16DRAFT_1714408</name>
</gene>
<comment type="caution">
    <text evidence="1">The sequence shown here is derived from an EMBL/GenBank/DDBJ whole genome shotgun (WGS) entry which is preliminary data.</text>
</comment>